<dbReference type="InterPro" id="IPR002523">
    <property type="entry name" value="MgTranspt_CorA/ZnTranspt_ZntB"/>
</dbReference>
<evidence type="ECO:0000256" key="5">
    <source>
        <dbReference type="SAM" id="Phobius"/>
    </source>
</evidence>
<evidence type="ECO:0008006" key="8">
    <source>
        <dbReference type="Google" id="ProtNLM"/>
    </source>
</evidence>
<evidence type="ECO:0000313" key="7">
    <source>
        <dbReference type="Proteomes" id="UP001600888"/>
    </source>
</evidence>
<evidence type="ECO:0000256" key="2">
    <source>
        <dbReference type="ARBA" id="ARBA00022692"/>
    </source>
</evidence>
<dbReference type="Pfam" id="PF01544">
    <property type="entry name" value="CorA"/>
    <property type="match status" value="1"/>
</dbReference>
<keyword evidence="2 5" id="KW-0812">Transmembrane</keyword>
<dbReference type="SUPFAM" id="SSF144083">
    <property type="entry name" value="Magnesium transport protein CorA, transmembrane region"/>
    <property type="match status" value="1"/>
</dbReference>
<accession>A0ABR4DWV0</accession>
<evidence type="ECO:0000256" key="3">
    <source>
        <dbReference type="ARBA" id="ARBA00022989"/>
    </source>
</evidence>
<evidence type="ECO:0000256" key="1">
    <source>
        <dbReference type="ARBA" id="ARBA00004141"/>
    </source>
</evidence>
<reference evidence="6 7" key="1">
    <citation type="submission" date="2024-03" db="EMBL/GenBank/DDBJ databases">
        <title>A high-quality draft genome sequence of Diaporthe vaccinii, a causative agent of upright dieback and viscid rot disease in cranberry plants.</title>
        <authorList>
            <person name="Sarrasin M."/>
            <person name="Lang B.F."/>
            <person name="Burger G."/>
        </authorList>
    </citation>
    <scope>NUCLEOTIDE SEQUENCE [LARGE SCALE GENOMIC DNA]</scope>
    <source>
        <strain evidence="6 7">IS7</strain>
    </source>
</reference>
<feature type="transmembrane region" description="Helical" evidence="5">
    <location>
        <begin position="458"/>
        <end position="479"/>
    </location>
</feature>
<keyword evidence="3 5" id="KW-1133">Transmembrane helix</keyword>
<protein>
    <recommendedName>
        <fullName evidence="8">CorA-like Mg2+ transporter</fullName>
    </recommendedName>
</protein>
<proteinExistence type="predicted"/>
<name>A0ABR4DWV0_9PEZI</name>
<comment type="subcellular location">
    <subcellularLocation>
        <location evidence="1">Membrane</location>
        <topology evidence="1">Multi-pass membrane protein</topology>
    </subcellularLocation>
</comment>
<keyword evidence="4 5" id="KW-0472">Membrane</keyword>
<dbReference type="EMBL" id="JBAWTH010000168">
    <property type="protein sequence ID" value="KAL2274022.1"/>
    <property type="molecule type" value="Genomic_DNA"/>
</dbReference>
<dbReference type="InterPro" id="IPR045863">
    <property type="entry name" value="CorA_TM1_TM2"/>
</dbReference>
<evidence type="ECO:0000256" key="4">
    <source>
        <dbReference type="ARBA" id="ARBA00023136"/>
    </source>
</evidence>
<sequence length="502" mass="57046">MDWARDDAVLGPADLKQVFKFEPKETTVLRVTNQYNEPFLWTLKEEKEWEEWFRKELPPIDGSASGLVLILAKRTGETGLTGIKKVNSDQWLQYVDEQMGKNGYGHNDLAIAPRGPKAKEPGGGSRSLKVLPFSREVFLRIATKFHIHNSAVRTISRADIPVFSSSNVYMGEREGPRHPAYVYNCRTTNSWAMDLAYTATFFPHCGLTFGILFGCPFSIEKQIVNRLSYATKDVGHPLLIPGIFAELERTRQVHIIESAIDDVETRILTVDSSPEEMDAMSTAMKEKDNREKRAQWLDTTYLRNQLVNWNTQLKKLAGHTDELSNNHFQKQEPGGARSCEPTKDEGLEKEECIGASGEHLQRVGVKIRDRVQEIIDEYDAKIRDCTMRVDGMAMATQWAQGETNVEIALATSRDSRHMRSIALVTMVFLPGTFFASIFSMTFFDWSGPNGTPEVSTYVWVYIVITVAFTFLTIGLWWYFVIYRQQPASNDVMDDEGVELLPR</sequence>
<evidence type="ECO:0000313" key="6">
    <source>
        <dbReference type="EMBL" id="KAL2274022.1"/>
    </source>
</evidence>
<feature type="transmembrane region" description="Helical" evidence="5">
    <location>
        <begin position="421"/>
        <end position="443"/>
    </location>
</feature>
<dbReference type="Proteomes" id="UP001600888">
    <property type="component" value="Unassembled WGS sequence"/>
</dbReference>
<organism evidence="6 7">
    <name type="scientific">Diaporthe vaccinii</name>
    <dbReference type="NCBI Taxonomy" id="105482"/>
    <lineage>
        <taxon>Eukaryota</taxon>
        <taxon>Fungi</taxon>
        <taxon>Dikarya</taxon>
        <taxon>Ascomycota</taxon>
        <taxon>Pezizomycotina</taxon>
        <taxon>Sordariomycetes</taxon>
        <taxon>Sordariomycetidae</taxon>
        <taxon>Diaporthales</taxon>
        <taxon>Diaporthaceae</taxon>
        <taxon>Diaporthe</taxon>
        <taxon>Diaporthe eres species complex</taxon>
    </lineage>
</organism>
<keyword evidence="7" id="KW-1185">Reference proteome</keyword>
<comment type="caution">
    <text evidence="6">The sequence shown here is derived from an EMBL/GenBank/DDBJ whole genome shotgun (WGS) entry which is preliminary data.</text>
</comment>
<gene>
    <name evidence="6" type="ORF">FJTKL_03735</name>
</gene>
<dbReference type="Gene3D" id="1.20.58.340">
    <property type="entry name" value="Magnesium transport protein CorA, transmembrane region"/>
    <property type="match status" value="1"/>
</dbReference>